<reference evidence="10" key="1">
    <citation type="journal article" date="2020" name="mSystems">
        <title>Genome- and Community-Level Interaction Insights into Carbon Utilization and Element Cycling Functions of Hydrothermarchaeota in Hydrothermal Sediment.</title>
        <authorList>
            <person name="Zhou Z."/>
            <person name="Liu Y."/>
            <person name="Xu W."/>
            <person name="Pan J."/>
            <person name="Luo Z.H."/>
            <person name="Li M."/>
        </authorList>
    </citation>
    <scope>NUCLEOTIDE SEQUENCE [LARGE SCALE GENOMIC DNA]</scope>
    <source>
        <strain evidence="10">SpSt-508</strain>
    </source>
</reference>
<evidence type="ECO:0000256" key="4">
    <source>
        <dbReference type="ARBA" id="ARBA00022989"/>
    </source>
</evidence>
<comment type="subcellular location">
    <subcellularLocation>
        <location evidence="1">Cell membrane</location>
        <topology evidence="1">Multi-pass membrane protein</topology>
    </subcellularLocation>
</comment>
<feature type="transmembrane region" description="Helical" evidence="7">
    <location>
        <begin position="322"/>
        <end position="347"/>
    </location>
</feature>
<gene>
    <name evidence="10" type="ORF">ENS64_16185</name>
</gene>
<name>A0A7C4QR75_9PLAN</name>
<protein>
    <submittedName>
        <fullName evidence="10">FtsX-like permease family protein</fullName>
    </submittedName>
</protein>
<dbReference type="Pfam" id="PF02687">
    <property type="entry name" value="FtsX"/>
    <property type="match status" value="1"/>
</dbReference>
<evidence type="ECO:0000259" key="8">
    <source>
        <dbReference type="Pfam" id="PF02687"/>
    </source>
</evidence>
<evidence type="ECO:0000256" key="5">
    <source>
        <dbReference type="ARBA" id="ARBA00023136"/>
    </source>
</evidence>
<keyword evidence="2" id="KW-1003">Cell membrane</keyword>
<feature type="domain" description="ABC3 transporter permease C-terminal" evidence="8">
    <location>
        <begin position="329"/>
        <end position="464"/>
    </location>
</feature>
<dbReference type="PANTHER" id="PTHR30572">
    <property type="entry name" value="MEMBRANE COMPONENT OF TRANSPORTER-RELATED"/>
    <property type="match status" value="1"/>
</dbReference>
<evidence type="ECO:0000256" key="1">
    <source>
        <dbReference type="ARBA" id="ARBA00004651"/>
    </source>
</evidence>
<organism evidence="10">
    <name type="scientific">Schlesneria paludicola</name>
    <dbReference type="NCBI Taxonomy" id="360056"/>
    <lineage>
        <taxon>Bacteria</taxon>
        <taxon>Pseudomonadati</taxon>
        <taxon>Planctomycetota</taxon>
        <taxon>Planctomycetia</taxon>
        <taxon>Planctomycetales</taxon>
        <taxon>Planctomycetaceae</taxon>
        <taxon>Schlesneria</taxon>
    </lineage>
</organism>
<accession>A0A7C4QR75</accession>
<keyword evidence="5 7" id="KW-0472">Membrane</keyword>
<dbReference type="AlphaFoldDB" id="A0A7C4QR75"/>
<feature type="domain" description="MacB-like periplasmic core" evidence="9">
    <location>
        <begin position="42"/>
        <end position="286"/>
    </location>
</feature>
<dbReference type="InterPro" id="IPR050250">
    <property type="entry name" value="Macrolide_Exporter_MacB"/>
</dbReference>
<evidence type="ECO:0000256" key="2">
    <source>
        <dbReference type="ARBA" id="ARBA00022475"/>
    </source>
</evidence>
<comment type="similarity">
    <text evidence="6">Belongs to the ABC-4 integral membrane protein family.</text>
</comment>
<evidence type="ECO:0000259" key="9">
    <source>
        <dbReference type="Pfam" id="PF12704"/>
    </source>
</evidence>
<evidence type="ECO:0000256" key="6">
    <source>
        <dbReference type="ARBA" id="ARBA00038076"/>
    </source>
</evidence>
<dbReference type="Pfam" id="PF12704">
    <property type="entry name" value="MacB_PCD"/>
    <property type="match status" value="1"/>
</dbReference>
<dbReference type="PANTHER" id="PTHR30572:SF4">
    <property type="entry name" value="ABC TRANSPORTER PERMEASE YTRF"/>
    <property type="match status" value="1"/>
</dbReference>
<dbReference type="EMBL" id="DSVQ01000018">
    <property type="protein sequence ID" value="HGT40784.1"/>
    <property type="molecule type" value="Genomic_DNA"/>
</dbReference>
<evidence type="ECO:0000313" key="10">
    <source>
        <dbReference type="EMBL" id="HGT40784.1"/>
    </source>
</evidence>
<feature type="transmembrane region" description="Helical" evidence="7">
    <location>
        <begin position="44"/>
        <end position="63"/>
    </location>
</feature>
<dbReference type="InterPro" id="IPR003838">
    <property type="entry name" value="ABC3_permease_C"/>
</dbReference>
<dbReference type="InterPro" id="IPR025857">
    <property type="entry name" value="MacB_PCD"/>
</dbReference>
<feature type="transmembrane region" description="Helical" evidence="7">
    <location>
        <begin position="374"/>
        <end position="394"/>
    </location>
</feature>
<proteinExistence type="inferred from homology"/>
<keyword evidence="3 7" id="KW-0812">Transmembrane</keyword>
<evidence type="ECO:0000256" key="7">
    <source>
        <dbReference type="SAM" id="Phobius"/>
    </source>
</evidence>
<dbReference type="GO" id="GO:0022857">
    <property type="term" value="F:transmembrane transporter activity"/>
    <property type="evidence" value="ECO:0007669"/>
    <property type="project" value="TreeGrafter"/>
</dbReference>
<sequence length="471" mass="51263">MRPRPHPGGGHRLRSVPVFVFANLIRSIKLALKSLLLHKLRSGLTMLGIVFGVFSVIAMLAIGEGASAQAQQQVLALGATNIIVLTVKPPADSQQAAGTPRSGRSFGLQYGLLRSDYRLLTGTLPTITGAVPMREIFSETRHLQQTLNARVVGCTSEYLDMNHLQMQRGRFITDQDEADIANVCVLGAQTAATLFPFDDPIGKSIQIKSYRYRVVGVTRERTASAAIGGSLSGQDYNKDVYLPLRTFQARIGDRVITALSGSFSAEQVELNQITLRVRDVKDVLPTAEVVKESLQRTHGDKKDWDLIVPLELLRQADQIRQIFNIVLGSIAAISLVVGGIGIMNIMLATVTERTREIGICRALGARRKDIIQQFLTETIVLSGAGGLIGVLLGLSTPLAFEGIQWIVQDFVLDASSQASPLGRMFTDMQPKIAMWSLPVAFGISVFIGVVFGIYPARAAAHMDPIEALRHE</sequence>
<comment type="caution">
    <text evidence="10">The sequence shown here is derived from an EMBL/GenBank/DDBJ whole genome shotgun (WGS) entry which is preliminary data.</text>
</comment>
<dbReference type="GO" id="GO:0005886">
    <property type="term" value="C:plasma membrane"/>
    <property type="evidence" value="ECO:0007669"/>
    <property type="project" value="UniProtKB-SubCell"/>
</dbReference>
<keyword evidence="4 7" id="KW-1133">Transmembrane helix</keyword>
<feature type="transmembrane region" description="Helical" evidence="7">
    <location>
        <begin position="432"/>
        <end position="454"/>
    </location>
</feature>
<evidence type="ECO:0000256" key="3">
    <source>
        <dbReference type="ARBA" id="ARBA00022692"/>
    </source>
</evidence>
<feature type="transmembrane region" description="Helical" evidence="7">
    <location>
        <begin position="12"/>
        <end position="32"/>
    </location>
</feature>